<keyword evidence="4" id="KW-1185">Reference proteome</keyword>
<keyword evidence="1" id="KW-0732">Signal</keyword>
<evidence type="ECO:0000256" key="1">
    <source>
        <dbReference type="SAM" id="SignalP"/>
    </source>
</evidence>
<keyword evidence="3" id="KW-0378">Hydrolase</keyword>
<dbReference type="RefSeq" id="WP_122230456.1">
    <property type="nucleotide sequence ID" value="NZ_RDQO01000004.1"/>
</dbReference>
<comment type="caution">
    <text evidence="3">The sequence shown here is derived from an EMBL/GenBank/DDBJ whole genome shotgun (WGS) entry which is preliminary data.</text>
</comment>
<sequence length="407" mass="43143">MSKPLLMAAALAAAVPLADAQPPSFAALDAAIDRAIAQQRIVGAVVLVAHGGQVVYRRAAGLADREQRRPMREDAIFRLSSVTKPMVSAAALRLVEQGRLDLQAPVTRWLPDFRPQMPDGSMPVITLHQLLTHTAGLSYGLLEPADGPYRRAGISDGLDDAGITLEENLRRIAGVPLAYPPGQGWRYSVALDVLGAVMEAATGSDLSLLLRQHVTGPLHMPDTGFRVVDGARLATPYQDAQDGGAEPQRMAPQAQVPFGEGRIRFAPDRVWDAGAYPSGGAGMVGTAPDFMQFLLSLRPGAMSRLLKPETVALMLRDHAGVQAQTQGPGWGFGYGWSVLVDPALAGTPQGKGTIQWGGVYGHSWFVDPVHDLAVLAFTNTAIEGMSGAFAQDVRDAVYAALLPVAAP</sequence>
<accession>A0A3M6QPK3</accession>
<dbReference type="GO" id="GO:0016787">
    <property type="term" value="F:hydrolase activity"/>
    <property type="evidence" value="ECO:0007669"/>
    <property type="project" value="UniProtKB-KW"/>
</dbReference>
<dbReference type="PANTHER" id="PTHR43283:SF3">
    <property type="entry name" value="BETA-LACTAMASE FAMILY PROTEIN (AFU_ORTHOLOGUE AFUA_5G07500)"/>
    <property type="match status" value="1"/>
</dbReference>
<organism evidence="3 4">
    <name type="scientific">Corticibacter populi</name>
    <dbReference type="NCBI Taxonomy" id="1550736"/>
    <lineage>
        <taxon>Bacteria</taxon>
        <taxon>Pseudomonadati</taxon>
        <taxon>Pseudomonadota</taxon>
        <taxon>Betaproteobacteria</taxon>
        <taxon>Burkholderiales</taxon>
        <taxon>Comamonadaceae</taxon>
        <taxon>Corticibacter</taxon>
    </lineage>
</organism>
<dbReference type="InterPro" id="IPR012338">
    <property type="entry name" value="Beta-lactam/transpept-like"/>
</dbReference>
<proteinExistence type="predicted"/>
<evidence type="ECO:0000313" key="4">
    <source>
        <dbReference type="Proteomes" id="UP000278006"/>
    </source>
</evidence>
<feature type="signal peptide" evidence="1">
    <location>
        <begin position="1"/>
        <end position="20"/>
    </location>
</feature>
<dbReference type="AlphaFoldDB" id="A0A3M6QPK3"/>
<reference evidence="3 4" key="1">
    <citation type="submission" date="2018-10" db="EMBL/GenBank/DDBJ databases">
        <title>Draft genome of Cortibacter populi DSM10536.</title>
        <authorList>
            <person name="Bernier A.-M."/>
            <person name="Bernard K."/>
        </authorList>
    </citation>
    <scope>NUCLEOTIDE SEQUENCE [LARGE SCALE GENOMIC DNA]</scope>
    <source>
        <strain evidence="3 4">DSM 105136</strain>
    </source>
</reference>
<dbReference type="EMBL" id="RDQO01000004">
    <property type="protein sequence ID" value="RMX05000.1"/>
    <property type="molecule type" value="Genomic_DNA"/>
</dbReference>
<evidence type="ECO:0000313" key="3">
    <source>
        <dbReference type="EMBL" id="RMX05000.1"/>
    </source>
</evidence>
<dbReference type="Gene3D" id="3.40.710.10">
    <property type="entry name" value="DD-peptidase/beta-lactamase superfamily"/>
    <property type="match status" value="1"/>
</dbReference>
<gene>
    <name evidence="3" type="ORF">D8I35_14210</name>
</gene>
<dbReference type="PANTHER" id="PTHR43283">
    <property type="entry name" value="BETA-LACTAMASE-RELATED"/>
    <property type="match status" value="1"/>
</dbReference>
<protein>
    <submittedName>
        <fullName evidence="3">Class A beta-lactamase-related serine hydrolase</fullName>
    </submittedName>
</protein>
<dbReference type="InterPro" id="IPR050789">
    <property type="entry name" value="Diverse_Enzym_Activities"/>
</dbReference>
<name>A0A3M6QPK3_9BURK</name>
<dbReference type="Pfam" id="PF00144">
    <property type="entry name" value="Beta-lactamase"/>
    <property type="match status" value="1"/>
</dbReference>
<feature type="domain" description="Beta-lactamase-related" evidence="2">
    <location>
        <begin position="28"/>
        <end position="390"/>
    </location>
</feature>
<feature type="chain" id="PRO_5018261254" evidence="1">
    <location>
        <begin position="21"/>
        <end position="407"/>
    </location>
</feature>
<evidence type="ECO:0000259" key="2">
    <source>
        <dbReference type="Pfam" id="PF00144"/>
    </source>
</evidence>
<dbReference type="SUPFAM" id="SSF56601">
    <property type="entry name" value="beta-lactamase/transpeptidase-like"/>
    <property type="match status" value="1"/>
</dbReference>
<dbReference type="InterPro" id="IPR001466">
    <property type="entry name" value="Beta-lactam-related"/>
</dbReference>
<dbReference type="OrthoDB" id="9801061at2"/>
<dbReference type="Proteomes" id="UP000278006">
    <property type="component" value="Unassembled WGS sequence"/>
</dbReference>